<organism evidence="1 2">
    <name type="scientific">Tritrichomonas foetus</name>
    <dbReference type="NCBI Taxonomy" id="1144522"/>
    <lineage>
        <taxon>Eukaryota</taxon>
        <taxon>Metamonada</taxon>
        <taxon>Parabasalia</taxon>
        <taxon>Tritrichomonadida</taxon>
        <taxon>Tritrichomonadidae</taxon>
        <taxon>Tritrichomonas</taxon>
    </lineage>
</organism>
<proteinExistence type="predicted"/>
<accession>A0A1J4JRG5</accession>
<sequence length="99" mass="11301">MYNANLKYNNGNSGNVAEYFDKMHNLIEQNDGTRSLLLRTVDCHDRPAPFDDSQETRISITHSDYDVSCLSDGFLTFNVQLQLQMIGLPDDFDDPQNIL</sequence>
<dbReference type="VEuPathDB" id="TrichDB:TRFO_31356"/>
<reference evidence="1" key="1">
    <citation type="submission" date="2016-10" db="EMBL/GenBank/DDBJ databases">
        <authorList>
            <person name="Benchimol M."/>
            <person name="Almeida L.G."/>
            <person name="Vasconcelos A.T."/>
            <person name="Perreira-Neves A."/>
            <person name="Rosa I.A."/>
            <person name="Tasca T."/>
            <person name="Bogo M.R."/>
            <person name="de Souza W."/>
        </authorList>
    </citation>
    <scope>NUCLEOTIDE SEQUENCE [LARGE SCALE GENOMIC DNA]</scope>
    <source>
        <strain evidence="1">K</strain>
    </source>
</reference>
<evidence type="ECO:0000313" key="2">
    <source>
        <dbReference type="Proteomes" id="UP000179807"/>
    </source>
</evidence>
<gene>
    <name evidence="1" type="ORF">TRFO_31356</name>
</gene>
<dbReference type="EMBL" id="MLAK01000898">
    <property type="protein sequence ID" value="OHT01705.1"/>
    <property type="molecule type" value="Genomic_DNA"/>
</dbReference>
<protein>
    <submittedName>
        <fullName evidence="1">Uncharacterized protein</fullName>
    </submittedName>
</protein>
<dbReference type="RefSeq" id="XP_068354841.1">
    <property type="nucleotide sequence ID" value="XM_068507893.1"/>
</dbReference>
<evidence type="ECO:0000313" key="1">
    <source>
        <dbReference type="EMBL" id="OHT01705.1"/>
    </source>
</evidence>
<comment type="caution">
    <text evidence="1">The sequence shown here is derived from an EMBL/GenBank/DDBJ whole genome shotgun (WGS) entry which is preliminary data.</text>
</comment>
<name>A0A1J4JRG5_9EUKA</name>
<keyword evidence="2" id="KW-1185">Reference proteome</keyword>
<dbReference type="GeneID" id="94842597"/>
<dbReference type="AlphaFoldDB" id="A0A1J4JRG5"/>
<dbReference type="Proteomes" id="UP000179807">
    <property type="component" value="Unassembled WGS sequence"/>
</dbReference>